<dbReference type="RefSeq" id="WP_165617238.1">
    <property type="nucleotide sequence ID" value="NZ_FNAV01000050.1"/>
</dbReference>
<dbReference type="PANTHER" id="PTHR34180:SF1">
    <property type="entry name" value="BETA-ALANYL-DOPAMINE_CARCININE HYDROLASE"/>
    <property type="match status" value="1"/>
</dbReference>
<keyword evidence="4" id="KW-1185">Reference proteome</keyword>
<feature type="domain" description="Peptidase C45 hydrolase" evidence="2">
    <location>
        <begin position="116"/>
        <end position="342"/>
    </location>
</feature>
<dbReference type="Proteomes" id="UP000198994">
    <property type="component" value="Unassembled WGS sequence"/>
</dbReference>
<dbReference type="InterPro" id="IPR005079">
    <property type="entry name" value="Peptidase_C45_hydrolase"/>
</dbReference>
<evidence type="ECO:0000313" key="4">
    <source>
        <dbReference type="Proteomes" id="UP000198994"/>
    </source>
</evidence>
<keyword evidence="3" id="KW-0808">Transferase</keyword>
<dbReference type="Gene3D" id="3.60.60.10">
    <property type="entry name" value="Penicillin V Acylase, Chain A"/>
    <property type="match status" value="1"/>
</dbReference>
<dbReference type="InterPro" id="IPR047801">
    <property type="entry name" value="Peptidase_C45"/>
</dbReference>
<accession>A0A1G7N368</accession>
<evidence type="ECO:0000313" key="3">
    <source>
        <dbReference type="EMBL" id="SDF68381.1"/>
    </source>
</evidence>
<feature type="compositionally biased region" description="Low complexity" evidence="1">
    <location>
        <begin position="1"/>
        <end position="13"/>
    </location>
</feature>
<name>A0A1G7N368_9RHOB</name>
<dbReference type="EMBL" id="FNAV01000050">
    <property type="protein sequence ID" value="SDF68381.1"/>
    <property type="molecule type" value="Genomic_DNA"/>
</dbReference>
<dbReference type="Pfam" id="PF03417">
    <property type="entry name" value="AAT"/>
    <property type="match status" value="1"/>
</dbReference>
<reference evidence="4" key="1">
    <citation type="submission" date="2016-10" db="EMBL/GenBank/DDBJ databases">
        <authorList>
            <person name="Varghese N."/>
            <person name="Submissions S."/>
        </authorList>
    </citation>
    <scope>NUCLEOTIDE SEQUENCE [LARGE SCALE GENOMIC DNA]</scope>
    <source>
        <strain evidence="4">DSM 10146</strain>
    </source>
</reference>
<dbReference type="AlphaFoldDB" id="A0A1G7N368"/>
<sequence>MSGALSLDLSGSATERGRGQARAGMTPQVRAATLGRVEAARAEGLLDADAAVYLQVQHAFHMQTDPEGMAELDGIALGFGFDPYEMFIHLHLGTLRDLKGGAALEDGCSAWATGAGPDGPLVVKNRDFSGTHLGIQSVARHSGPDIRTGATLCLGSLGSPGAYSSGINARGLALADTQVAVNVHGVGWLRYFLMTRILARCSTVSEAIALIRSRPHAGGGTLVLADAGGATATVELGAAGPQIETGSLSLRTNHYVTPALEKDTMLPEGDCIASNSRQRFSFLSGVLPAGTWDRAAACSVMATHPQDGAPLCQHGAADGTQTIASAVYSCAAPGLLACTGSPCRSEWISHDLTG</sequence>
<evidence type="ECO:0000259" key="2">
    <source>
        <dbReference type="Pfam" id="PF03417"/>
    </source>
</evidence>
<protein>
    <submittedName>
        <fullName evidence="3">Acyl-coenzyme A:6-aminopenicillanic acid acyl-transferase</fullName>
    </submittedName>
</protein>
<dbReference type="InterPro" id="IPR047794">
    <property type="entry name" value="C45_proenzyme-like"/>
</dbReference>
<evidence type="ECO:0000256" key="1">
    <source>
        <dbReference type="SAM" id="MobiDB-lite"/>
    </source>
</evidence>
<dbReference type="NCBIfam" id="NF040521">
    <property type="entry name" value="C45_proenzyme"/>
    <property type="match status" value="1"/>
</dbReference>
<proteinExistence type="predicted"/>
<organism evidence="3 4">
    <name type="scientific">Salipiger thiooxidans</name>
    <dbReference type="NCBI Taxonomy" id="282683"/>
    <lineage>
        <taxon>Bacteria</taxon>
        <taxon>Pseudomonadati</taxon>
        <taxon>Pseudomonadota</taxon>
        <taxon>Alphaproteobacteria</taxon>
        <taxon>Rhodobacterales</taxon>
        <taxon>Roseobacteraceae</taxon>
        <taxon>Salipiger</taxon>
    </lineage>
</organism>
<feature type="region of interest" description="Disordered" evidence="1">
    <location>
        <begin position="1"/>
        <end position="26"/>
    </location>
</feature>
<dbReference type="STRING" id="282683.SAMN04488105_1505"/>
<dbReference type="PANTHER" id="PTHR34180">
    <property type="entry name" value="PEPTIDASE C45"/>
    <property type="match status" value="1"/>
</dbReference>
<dbReference type="GO" id="GO:0016740">
    <property type="term" value="F:transferase activity"/>
    <property type="evidence" value="ECO:0007669"/>
    <property type="project" value="UniProtKB-KW"/>
</dbReference>
<gene>
    <name evidence="3" type="ORF">SAMN04488105_1505</name>
</gene>